<protein>
    <submittedName>
        <fullName evidence="1">Uncharacterized protein</fullName>
    </submittedName>
</protein>
<evidence type="ECO:0000313" key="1">
    <source>
        <dbReference type="EMBL" id="DAF44354.1"/>
    </source>
</evidence>
<reference evidence="1" key="1">
    <citation type="journal article" date="2021" name="Proc. Natl. Acad. Sci. U.S.A.">
        <title>A Catalog of Tens of Thousands of Viruses from Human Metagenomes Reveals Hidden Associations with Chronic Diseases.</title>
        <authorList>
            <person name="Tisza M.J."/>
            <person name="Buck C.B."/>
        </authorList>
    </citation>
    <scope>NUCLEOTIDE SEQUENCE</scope>
    <source>
        <strain evidence="1">Ct8Lf7</strain>
    </source>
</reference>
<sequence length="31" mass="3483">MVVELKADGLYIEDDRLATESYVPKLVTLSN</sequence>
<organism evidence="1">
    <name type="scientific">Podoviridae sp. ct8Lf7</name>
    <dbReference type="NCBI Taxonomy" id="2827723"/>
    <lineage>
        <taxon>Viruses</taxon>
        <taxon>Duplodnaviria</taxon>
        <taxon>Heunggongvirae</taxon>
        <taxon>Uroviricota</taxon>
        <taxon>Caudoviricetes</taxon>
    </lineage>
</organism>
<dbReference type="EMBL" id="BK032511">
    <property type="protein sequence ID" value="DAF44354.1"/>
    <property type="molecule type" value="Genomic_DNA"/>
</dbReference>
<accession>A0A8S5S0Z5</accession>
<name>A0A8S5S0Z5_9CAUD</name>
<proteinExistence type="predicted"/>